<dbReference type="OrthoDB" id="5135382at2"/>
<evidence type="ECO:0000313" key="1">
    <source>
        <dbReference type="EMBL" id="SEW38653.1"/>
    </source>
</evidence>
<dbReference type="EMBL" id="FOJI01000014">
    <property type="protein sequence ID" value="SEW38653.1"/>
    <property type="molecule type" value="Genomic_DNA"/>
</dbReference>
<evidence type="ECO:0000313" key="2">
    <source>
        <dbReference type="Proteomes" id="UP000199701"/>
    </source>
</evidence>
<dbReference type="InterPro" id="IPR043756">
    <property type="entry name" value="DUF5702"/>
</dbReference>
<sequence>MDKKIKDQLKGQITAFASLVIVLVLSVVCASIRSVSMSVAKTNANIACNLSVESVFAEYSKPLLDEFDILFFKKTDQLEYKLKNYIEENTKYRTGFTSEKLQSLKINEMIMATDNGGTVMKQEILDYMNYGILSEAAQLIIGSEEQVKKSEKTKEIVDKISQCEEYTSQIDRIVLQLITKVEGLDTNDYGFKSRHNKPIAVGENFVKALCIGGVTANNVSVTDTKVYDVLYIKYINALEILTNMNFHAESIIEDAKDELDESDETIQTNDNDINSYESVFLRNYDEFNTLISSVLEKTQEAIAIAESYDSAIKQVTNSVDSTKNDVETNRSIIGDELANNFGEDLSKLGDFENAQSRSICDVNNILGALKRDQEILNNAQKIFNSINKELNQENAEQAMASINKCVDAISKFDNTKLVFDYSGVDFSSDSDGLGAIKKIISTIKDGMVGLVVEEPSKISQKSIHIDDLASSQQNGTSNYWSNITTGAKDNVLYNEYLFSRFNSYTDSFDSKKEPIKTDDLLDYKLEYILCGNDSDLENIKSSILQLSLIREGANLEYLFTDSEKKYESYALALSLLGFTGNYAVIKAGQYLIMSAWAYGESVIDMRKLFRGEKVEVDKNKSNWTLSLTNLLAMDFTSNSSNADKDKGFNYEEYLRVLIYMENPNNKYYKTMDAMEMKMIEKGNKDFRLKNYIYSLNATAVFSINGKTNFYNQEIQYEY</sequence>
<dbReference type="STRING" id="99656.SAMN05421659_11418"/>
<dbReference type="Proteomes" id="UP000199701">
    <property type="component" value="Unassembled WGS sequence"/>
</dbReference>
<accession>A0A1I0RDB3</accession>
<keyword evidence="2" id="KW-1185">Reference proteome</keyword>
<dbReference type="Pfam" id="PF18960">
    <property type="entry name" value="DUF5702"/>
    <property type="match status" value="1"/>
</dbReference>
<protein>
    <submittedName>
        <fullName evidence="1">Uncharacterized protein</fullName>
    </submittedName>
</protein>
<dbReference type="RefSeq" id="WP_092455845.1">
    <property type="nucleotide sequence ID" value="NZ_FOJI01000014.1"/>
</dbReference>
<gene>
    <name evidence="1" type="ORF">SAMN05421659_11418</name>
</gene>
<dbReference type="AlphaFoldDB" id="A0A1I0RDB3"/>
<proteinExistence type="predicted"/>
<reference evidence="1 2" key="1">
    <citation type="submission" date="2016-10" db="EMBL/GenBank/DDBJ databases">
        <authorList>
            <person name="de Groot N.N."/>
        </authorList>
    </citation>
    <scope>NUCLEOTIDE SEQUENCE [LARGE SCALE GENOMIC DNA]</scope>
    <source>
        <strain evidence="1 2">DSM 9179</strain>
    </source>
</reference>
<name>A0A1I0RDB3_9FIRM</name>
<organism evidence="1 2">
    <name type="scientific">[Clostridium] fimetarium</name>
    <dbReference type="NCBI Taxonomy" id="99656"/>
    <lineage>
        <taxon>Bacteria</taxon>
        <taxon>Bacillati</taxon>
        <taxon>Bacillota</taxon>
        <taxon>Clostridia</taxon>
        <taxon>Lachnospirales</taxon>
        <taxon>Lachnospiraceae</taxon>
    </lineage>
</organism>